<keyword evidence="1" id="KW-0040">ANK repeat</keyword>
<evidence type="ECO:0000313" key="3">
    <source>
        <dbReference type="Proteomes" id="UP000028863"/>
    </source>
</evidence>
<name>W9AEY6_9BACI</name>
<dbReference type="SMART" id="SM00248">
    <property type="entry name" value="ANK"/>
    <property type="match status" value="2"/>
</dbReference>
<dbReference type="STRING" id="171693.BN988_02838"/>
<evidence type="ECO:0000256" key="1">
    <source>
        <dbReference type="PROSITE-ProRule" id="PRU00023"/>
    </source>
</evidence>
<dbReference type="Gene3D" id="1.25.40.20">
    <property type="entry name" value="Ankyrin repeat-containing domain"/>
    <property type="match status" value="1"/>
</dbReference>
<sequence length="115" mass="13422">MKILWSNDTRKPIEYVKKHDVNQDINGASLLYWAVFLNKVLMVKKLLELGEDPSKQDLNGRSPLEIAAYYNYFVTCRELLKYGAKISENAVRRAVVGWNEKSQKGIVKLFQEWEK</sequence>
<dbReference type="Pfam" id="PF12796">
    <property type="entry name" value="Ank_2"/>
    <property type="match status" value="1"/>
</dbReference>
<reference evidence="2" key="1">
    <citation type="submission" date="2014-03" db="EMBL/GenBank/DDBJ databases">
        <title>Draft genome sequencing of Oceanobacillus picturae strain S1 isolated from human gut.</title>
        <authorList>
            <person name="Croce O."/>
            <person name="Lagier J.C."/>
            <person name="Raoult D."/>
        </authorList>
    </citation>
    <scope>NUCLEOTIDE SEQUENCE [LARGE SCALE GENOMIC DNA]</scope>
    <source>
        <strain evidence="2">S1</strain>
    </source>
</reference>
<protein>
    <submittedName>
        <fullName evidence="2">Ankyrin repeat protein</fullName>
    </submittedName>
</protein>
<dbReference type="RefSeq" id="WP_036577305.1">
    <property type="nucleotide sequence ID" value="NZ_CABLBW010000002.1"/>
</dbReference>
<proteinExistence type="predicted"/>
<dbReference type="PROSITE" id="PS50088">
    <property type="entry name" value="ANK_REPEAT"/>
    <property type="match status" value="1"/>
</dbReference>
<feature type="repeat" description="ANK" evidence="1">
    <location>
        <begin position="59"/>
        <end position="91"/>
    </location>
</feature>
<reference evidence="2" key="2">
    <citation type="submission" date="2014-03" db="EMBL/GenBank/DDBJ databases">
        <authorList>
            <person name="Urmite Genomes"/>
        </authorList>
    </citation>
    <scope>NUCLEOTIDE SEQUENCE</scope>
    <source>
        <strain evidence="2">S1</strain>
    </source>
</reference>
<dbReference type="Proteomes" id="UP000028863">
    <property type="component" value="Unassembled WGS sequence"/>
</dbReference>
<dbReference type="InterPro" id="IPR036770">
    <property type="entry name" value="Ankyrin_rpt-contain_sf"/>
</dbReference>
<dbReference type="SUPFAM" id="SSF48403">
    <property type="entry name" value="Ankyrin repeat"/>
    <property type="match status" value="1"/>
</dbReference>
<organism evidence="2 3">
    <name type="scientific">Oceanobacillus picturae</name>
    <dbReference type="NCBI Taxonomy" id="171693"/>
    <lineage>
        <taxon>Bacteria</taxon>
        <taxon>Bacillati</taxon>
        <taxon>Bacillota</taxon>
        <taxon>Bacilli</taxon>
        <taxon>Bacillales</taxon>
        <taxon>Bacillaceae</taxon>
        <taxon>Oceanobacillus</taxon>
    </lineage>
</organism>
<dbReference type="EMBL" id="CCAX010000002">
    <property type="protein sequence ID" value="CDO04284.1"/>
    <property type="molecule type" value="Genomic_DNA"/>
</dbReference>
<comment type="caution">
    <text evidence="2">The sequence shown here is derived from an EMBL/GenBank/DDBJ whole genome shotgun (WGS) entry which is preliminary data.</text>
</comment>
<dbReference type="PROSITE" id="PS50297">
    <property type="entry name" value="ANK_REP_REGION"/>
    <property type="match status" value="1"/>
</dbReference>
<evidence type="ECO:0000313" key="2">
    <source>
        <dbReference type="EMBL" id="CDO04284.1"/>
    </source>
</evidence>
<accession>W9AEY6</accession>
<dbReference type="InterPro" id="IPR002110">
    <property type="entry name" value="Ankyrin_rpt"/>
</dbReference>
<dbReference type="AlphaFoldDB" id="W9AEY6"/>
<dbReference type="eggNOG" id="COG0666">
    <property type="taxonomic scope" value="Bacteria"/>
</dbReference>
<keyword evidence="3" id="KW-1185">Reference proteome</keyword>
<gene>
    <name evidence="2" type="ORF">BN988_02838</name>
</gene>